<proteinExistence type="predicted"/>
<keyword evidence="1" id="KW-0175">Coiled coil</keyword>
<organism evidence="3 4">
    <name type="scientific">Serinibacter salmoneus</name>
    <dbReference type="NCBI Taxonomy" id="556530"/>
    <lineage>
        <taxon>Bacteria</taxon>
        <taxon>Bacillati</taxon>
        <taxon>Actinomycetota</taxon>
        <taxon>Actinomycetes</taxon>
        <taxon>Micrococcales</taxon>
        <taxon>Beutenbergiaceae</taxon>
        <taxon>Serinibacter</taxon>
    </lineage>
</organism>
<evidence type="ECO:0000256" key="1">
    <source>
        <dbReference type="SAM" id="Coils"/>
    </source>
</evidence>
<feature type="coiled-coil region" evidence="1">
    <location>
        <begin position="132"/>
        <end position="170"/>
    </location>
</feature>
<feature type="domain" description="CT398-like coiled coil hairpin" evidence="2">
    <location>
        <begin position="15"/>
        <end position="194"/>
    </location>
</feature>
<evidence type="ECO:0000313" key="4">
    <source>
        <dbReference type="Proteomes" id="UP000224915"/>
    </source>
</evidence>
<dbReference type="AlphaFoldDB" id="A0A2A9CZB7"/>
<protein>
    <recommendedName>
        <fullName evidence="2">CT398-like coiled coil hairpin domain-containing protein</fullName>
    </recommendedName>
</protein>
<dbReference type="Proteomes" id="UP000224915">
    <property type="component" value="Unassembled WGS sequence"/>
</dbReference>
<gene>
    <name evidence="3" type="ORF">ATL40_1034</name>
</gene>
<sequence>MSTAPATDQRRLLDVQALDTARAKVAHAHRSHPTHATLSELRDRAADLARAEVVAVSTLKDAQRAQAKADADVEQVRVRAARDQQRLDSGSLSPKESVSMMSELESLARRQAALEEIELETMEAVETAEGELTAIREQATSIAADIERVEAEQREALADLDGQLAELEAKRAVAIRGLDEGLLALYEKVRAQTGGLAVLTVRGQRTEPIALDLSLSEINDLRTAPADQVMRSEDGYILVRVSD</sequence>
<name>A0A2A9CZB7_9MICO</name>
<reference evidence="3 4" key="1">
    <citation type="submission" date="2017-10" db="EMBL/GenBank/DDBJ databases">
        <title>Sequencing the genomes of 1000 actinobacteria strains.</title>
        <authorList>
            <person name="Klenk H.-P."/>
        </authorList>
    </citation>
    <scope>NUCLEOTIDE SEQUENCE [LARGE SCALE GENOMIC DNA]</scope>
    <source>
        <strain evidence="3 4">DSM 21801</strain>
    </source>
</reference>
<keyword evidence="4" id="KW-1185">Reference proteome</keyword>
<comment type="caution">
    <text evidence="3">The sequence shown here is derived from an EMBL/GenBank/DDBJ whole genome shotgun (WGS) entry which is preliminary data.</text>
</comment>
<dbReference type="Gene3D" id="1.10.287.1490">
    <property type="match status" value="1"/>
</dbReference>
<evidence type="ECO:0000313" key="3">
    <source>
        <dbReference type="EMBL" id="PFG19471.1"/>
    </source>
</evidence>
<dbReference type="OrthoDB" id="9784388at2"/>
<evidence type="ECO:0000259" key="2">
    <source>
        <dbReference type="Pfam" id="PF24481"/>
    </source>
</evidence>
<dbReference type="RefSeq" id="WP_098468585.1">
    <property type="nucleotide sequence ID" value="NZ_PDJD01000001.1"/>
</dbReference>
<dbReference type="EMBL" id="PDJD01000001">
    <property type="protein sequence ID" value="PFG19471.1"/>
    <property type="molecule type" value="Genomic_DNA"/>
</dbReference>
<dbReference type="Pfam" id="PF24481">
    <property type="entry name" value="CT398_CC"/>
    <property type="match status" value="1"/>
</dbReference>
<dbReference type="InterPro" id="IPR056003">
    <property type="entry name" value="CT398_CC_hairpin"/>
</dbReference>
<accession>A0A2A9CZB7</accession>